<dbReference type="InterPro" id="IPR003593">
    <property type="entry name" value="AAA+_ATPase"/>
</dbReference>
<dbReference type="PROSITE" id="PS50893">
    <property type="entry name" value="ABC_TRANSPORTER_2"/>
    <property type="match status" value="1"/>
</dbReference>
<dbReference type="GO" id="GO:0005524">
    <property type="term" value="F:ATP binding"/>
    <property type="evidence" value="ECO:0007669"/>
    <property type="project" value="UniProtKB-KW"/>
</dbReference>
<feature type="domain" description="ABC transporter" evidence="9">
    <location>
        <begin position="354"/>
        <end position="590"/>
    </location>
</feature>
<evidence type="ECO:0000256" key="4">
    <source>
        <dbReference type="ARBA" id="ARBA00022741"/>
    </source>
</evidence>
<dbReference type="InterPro" id="IPR017871">
    <property type="entry name" value="ABC_transporter-like_CS"/>
</dbReference>
<dbReference type="SUPFAM" id="SSF90123">
    <property type="entry name" value="ABC transporter transmembrane region"/>
    <property type="match status" value="1"/>
</dbReference>
<dbReference type="EMBL" id="JXRR01000001">
    <property type="protein sequence ID" value="KIL52969.1"/>
    <property type="molecule type" value="Genomic_DNA"/>
</dbReference>
<evidence type="ECO:0000256" key="5">
    <source>
        <dbReference type="ARBA" id="ARBA00022840"/>
    </source>
</evidence>
<accession>A0A0C2SGA6</accession>
<proteinExistence type="inferred from homology"/>
<keyword evidence="6 8" id="KW-1133">Transmembrane helix</keyword>
<dbReference type="Pfam" id="PF00005">
    <property type="entry name" value="ABC_tran"/>
    <property type="match status" value="1"/>
</dbReference>
<evidence type="ECO:0000256" key="1">
    <source>
        <dbReference type="ARBA" id="ARBA00004651"/>
    </source>
</evidence>
<evidence type="ECO:0000259" key="10">
    <source>
        <dbReference type="PROSITE" id="PS50929"/>
    </source>
</evidence>
<dbReference type="PANTHER" id="PTHR43394:SF1">
    <property type="entry name" value="ATP-BINDING CASSETTE SUB-FAMILY B MEMBER 10, MITOCHONDRIAL"/>
    <property type="match status" value="1"/>
</dbReference>
<evidence type="ECO:0000256" key="7">
    <source>
        <dbReference type="ARBA" id="ARBA00023136"/>
    </source>
</evidence>
<dbReference type="InterPro" id="IPR039421">
    <property type="entry name" value="Type_1_exporter"/>
</dbReference>
<keyword evidence="5" id="KW-0067">ATP-binding</keyword>
<comment type="caution">
    <text evidence="11">The sequence shown here is derived from an EMBL/GenBank/DDBJ whole genome shotgun (WGS) entry which is preliminary data.</text>
</comment>
<evidence type="ECO:0000256" key="8">
    <source>
        <dbReference type="SAM" id="Phobius"/>
    </source>
</evidence>
<dbReference type="PROSITE" id="PS50929">
    <property type="entry name" value="ABC_TM1F"/>
    <property type="match status" value="1"/>
</dbReference>
<organism evidence="11 12">
    <name type="scientific">Jeotgalibacillus campisalis</name>
    <dbReference type="NCBI Taxonomy" id="220754"/>
    <lineage>
        <taxon>Bacteria</taxon>
        <taxon>Bacillati</taxon>
        <taxon>Bacillota</taxon>
        <taxon>Bacilli</taxon>
        <taxon>Bacillales</taxon>
        <taxon>Caryophanaceae</taxon>
        <taxon>Jeotgalibacillus</taxon>
    </lineage>
</organism>
<comment type="subcellular location">
    <subcellularLocation>
        <location evidence="1">Cell membrane</location>
        <topology evidence="1">Multi-pass membrane protein</topology>
    </subcellularLocation>
</comment>
<dbReference type="InterPro" id="IPR011527">
    <property type="entry name" value="ABC1_TM_dom"/>
</dbReference>
<dbReference type="RefSeq" id="WP_041053885.1">
    <property type="nucleotide sequence ID" value="NZ_JXRR01000001.1"/>
</dbReference>
<keyword evidence="7 8" id="KW-0472">Membrane</keyword>
<evidence type="ECO:0000256" key="3">
    <source>
        <dbReference type="ARBA" id="ARBA00022692"/>
    </source>
</evidence>
<dbReference type="InterPro" id="IPR003439">
    <property type="entry name" value="ABC_transporter-like_ATP-bd"/>
</dbReference>
<dbReference type="InterPro" id="IPR036640">
    <property type="entry name" value="ABC1_TM_sf"/>
</dbReference>
<protein>
    <submittedName>
        <fullName evidence="11">Multidrug ABC transporter</fullName>
    </submittedName>
</protein>
<dbReference type="OrthoDB" id="9770415at2"/>
<keyword evidence="4" id="KW-0547">Nucleotide-binding</keyword>
<dbReference type="InterPro" id="IPR027417">
    <property type="entry name" value="P-loop_NTPase"/>
</dbReference>
<dbReference type="GO" id="GO:0015421">
    <property type="term" value="F:ABC-type oligopeptide transporter activity"/>
    <property type="evidence" value="ECO:0007669"/>
    <property type="project" value="TreeGrafter"/>
</dbReference>
<keyword evidence="3 8" id="KW-0812">Transmembrane</keyword>
<dbReference type="Gene3D" id="1.20.1560.10">
    <property type="entry name" value="ABC transporter type 1, transmembrane domain"/>
    <property type="match status" value="1"/>
</dbReference>
<dbReference type="PATRIC" id="fig|220754.4.peg.304"/>
<dbReference type="AlphaFoldDB" id="A0A0C2SGA6"/>
<gene>
    <name evidence="11" type="ORF">KR50_02980</name>
</gene>
<evidence type="ECO:0000313" key="11">
    <source>
        <dbReference type="EMBL" id="KIL52969.1"/>
    </source>
</evidence>
<evidence type="ECO:0000256" key="2">
    <source>
        <dbReference type="ARBA" id="ARBA00005417"/>
    </source>
</evidence>
<dbReference type="PROSITE" id="PS00211">
    <property type="entry name" value="ABC_TRANSPORTER_1"/>
    <property type="match status" value="1"/>
</dbReference>
<dbReference type="SUPFAM" id="SSF52540">
    <property type="entry name" value="P-loop containing nucleoside triphosphate hydrolases"/>
    <property type="match status" value="1"/>
</dbReference>
<keyword evidence="12" id="KW-1185">Reference proteome</keyword>
<dbReference type="PANTHER" id="PTHR43394">
    <property type="entry name" value="ATP-DEPENDENT PERMEASE MDL1, MITOCHONDRIAL"/>
    <property type="match status" value="1"/>
</dbReference>
<dbReference type="Proteomes" id="UP000031972">
    <property type="component" value="Unassembled WGS sequence"/>
</dbReference>
<dbReference type="GO" id="GO:0005886">
    <property type="term" value="C:plasma membrane"/>
    <property type="evidence" value="ECO:0007669"/>
    <property type="project" value="UniProtKB-SubCell"/>
</dbReference>
<reference evidence="11 12" key="1">
    <citation type="submission" date="2015-01" db="EMBL/GenBank/DDBJ databases">
        <title>Jeotgalibacillus campisalis genome sequencing.</title>
        <authorList>
            <person name="Goh K.M."/>
            <person name="Chan K.-G."/>
            <person name="Yaakop A.S."/>
            <person name="Ee R."/>
            <person name="Gan H.M."/>
            <person name="Chan C.S."/>
        </authorList>
    </citation>
    <scope>NUCLEOTIDE SEQUENCE [LARGE SCALE GENOMIC DNA]</scope>
    <source>
        <strain evidence="11 12">SF-57</strain>
    </source>
</reference>
<dbReference type="FunFam" id="3.40.50.300:FF:000218">
    <property type="entry name" value="Multidrug ABC transporter ATP-binding protein"/>
    <property type="match status" value="1"/>
</dbReference>
<dbReference type="GO" id="GO:0016887">
    <property type="term" value="F:ATP hydrolysis activity"/>
    <property type="evidence" value="ECO:0007669"/>
    <property type="project" value="InterPro"/>
</dbReference>
<dbReference type="SMART" id="SM00382">
    <property type="entry name" value="AAA"/>
    <property type="match status" value="1"/>
</dbReference>
<dbReference type="Pfam" id="PF00664">
    <property type="entry name" value="ABC_membrane"/>
    <property type="match status" value="1"/>
</dbReference>
<sequence length="597" mass="67005">MKDILFFLKQIHSYSGSVLYLNLMAMIVIGLLEGLAILLLIPMISLSGIIDLNIEGIPLIGLFSFLSDIPPSIGLPLVLGVFVLLAVGQNLLHRTITIRNATIQHGFLRHLRMETYRNLLFSNWSFFIQKRKSDIINILTTEISKANGGTHSVLQFMSSIITTAIQIVLAFLLAPSITIFVMLCGLILIYFNRRFLKRSLALGKRNFLLTKEYIGGITDQMNGIKDIKSNTLEHSRMDWYTGITKGMQNEQIEYMKLKTTSQLYYKMASAVLIALFVYLSIQLFNAQAAQLGLIVIIFSRLWPRVAGIQASLEQIATVLPSFKAVKALQHECKNAQEFTLHKNDAEPISFAHQIECRNVFFRYNQQEPKNTLENINLILPSFKMTAFVGRSGAGKSTLIDLIMGLNKPESGQLLIDGVELTRDNLLSLRQAISYVPQDPFLFNTTIRENLLLVKQNASDEDLWEALAFACADQFVQRLPDGLDTLIGDRGIKLSGGERQRLVIARAILRKPSILVLDEATSALDSESEARIQEALERLKGKMTILVIAHRLSTIRNSDQVVVLEDGKVIQQGGFNQLSQEKSKVFSHLLKRQMEVAP</sequence>
<feature type="transmembrane region" description="Helical" evidence="8">
    <location>
        <begin position="20"/>
        <end position="41"/>
    </location>
</feature>
<evidence type="ECO:0000256" key="6">
    <source>
        <dbReference type="ARBA" id="ARBA00022989"/>
    </source>
</evidence>
<feature type="transmembrane region" description="Helical" evidence="8">
    <location>
        <begin position="73"/>
        <end position="92"/>
    </location>
</feature>
<name>A0A0C2SGA6_9BACL</name>
<comment type="similarity">
    <text evidence="2">Belongs to the ABC transporter superfamily.</text>
</comment>
<feature type="domain" description="ABC transmembrane type-1" evidence="10">
    <location>
        <begin position="36"/>
        <end position="317"/>
    </location>
</feature>
<evidence type="ECO:0000313" key="12">
    <source>
        <dbReference type="Proteomes" id="UP000031972"/>
    </source>
</evidence>
<evidence type="ECO:0000259" key="9">
    <source>
        <dbReference type="PROSITE" id="PS50893"/>
    </source>
</evidence>
<dbReference type="Gene3D" id="3.40.50.300">
    <property type="entry name" value="P-loop containing nucleotide triphosphate hydrolases"/>
    <property type="match status" value="1"/>
</dbReference>